<sequence>MADDYSSYGKPGKITFPRGWSKEKVRHYILDIANDPRLTWKPHYENVVGNFTKSGTSVRFTVFGVREGITIKVVIEPFGEGILTAYPSSEEPKKTPKNVRGSDYYDIKYLQLISDLEGLLSPDTIAEATDFVVYDEHIICLELIVHNLEEIDLPIPADVLDRLRKYSAGIGMGKDFCKNLRSE</sequence>
<feature type="domain" description="Bacterial EndoU nuclease" evidence="1">
    <location>
        <begin position="7"/>
        <end position="88"/>
    </location>
</feature>
<organism evidence="2 3">
    <name type="scientific">Rathayibacter toxicus</name>
    <dbReference type="NCBI Taxonomy" id="145458"/>
    <lineage>
        <taxon>Bacteria</taxon>
        <taxon>Bacillati</taxon>
        <taxon>Actinomycetota</taxon>
        <taxon>Actinomycetes</taxon>
        <taxon>Micrococcales</taxon>
        <taxon>Microbacteriaceae</taxon>
        <taxon>Rathayibacter</taxon>
    </lineage>
</organism>
<evidence type="ECO:0000313" key="3">
    <source>
        <dbReference type="Proteomes" id="UP000237966"/>
    </source>
</evidence>
<dbReference type="Proteomes" id="UP000237966">
    <property type="component" value="Unassembled WGS sequence"/>
</dbReference>
<dbReference type="EMBL" id="PSWU01000012">
    <property type="protein sequence ID" value="PPI14317.1"/>
    <property type="molecule type" value="Genomic_DNA"/>
</dbReference>
<evidence type="ECO:0000259" key="1">
    <source>
        <dbReference type="Pfam" id="PF14436"/>
    </source>
</evidence>
<reference evidence="2 3" key="1">
    <citation type="submission" date="2018-02" db="EMBL/GenBank/DDBJ databases">
        <title>Bacteriophage NCPPB3778 and a type I-E CRISPR drive the evolution of the US Biological Select Agent, Rathayibacter toxicus.</title>
        <authorList>
            <person name="Davis E.W.II."/>
            <person name="Tabima J.F."/>
            <person name="Weisberg A.J."/>
            <person name="Lopes L.D."/>
            <person name="Wiseman M.S."/>
            <person name="Wiseman M.S."/>
            <person name="Pupko T."/>
            <person name="Belcher M.S."/>
            <person name="Sechler A.J."/>
            <person name="Tancos M.A."/>
            <person name="Schroeder B.K."/>
            <person name="Murray T.D."/>
            <person name="Luster D.G."/>
            <person name="Schneider W.L."/>
            <person name="Rogers E."/>
            <person name="Andreote F.D."/>
            <person name="Grunwald N.J."/>
            <person name="Putnam M.L."/>
            <person name="Chang J.H."/>
        </authorList>
    </citation>
    <scope>NUCLEOTIDE SEQUENCE [LARGE SCALE GENOMIC DNA]</scope>
    <source>
        <strain evidence="2 3">FH99</strain>
    </source>
</reference>
<dbReference type="KEGG" id="rtx:TI83_07165"/>
<dbReference type="Pfam" id="PF14436">
    <property type="entry name" value="EndoU_bacteria"/>
    <property type="match status" value="1"/>
</dbReference>
<dbReference type="GO" id="GO:0004519">
    <property type="term" value="F:endonuclease activity"/>
    <property type="evidence" value="ECO:0007669"/>
    <property type="project" value="InterPro"/>
</dbReference>
<protein>
    <recommendedName>
        <fullName evidence="1">Bacterial EndoU nuclease domain-containing protein</fullName>
    </recommendedName>
</protein>
<evidence type="ECO:0000313" key="2">
    <source>
        <dbReference type="EMBL" id="PPI14317.1"/>
    </source>
</evidence>
<name>A0A2S5Y5P0_9MICO</name>
<dbReference type="InterPro" id="IPR029501">
    <property type="entry name" value="EndoU_bac"/>
</dbReference>
<comment type="caution">
    <text evidence="2">The sequence shown here is derived from an EMBL/GenBank/DDBJ whole genome shotgun (WGS) entry which is preliminary data.</text>
</comment>
<gene>
    <name evidence="2" type="ORF">C5C51_06970</name>
</gene>
<dbReference type="AlphaFoldDB" id="A0A2S5Y5P0"/>
<dbReference type="KEGG" id="rtc:APU90_09915"/>
<accession>A0A2S5Y5P0</accession>
<proteinExistence type="predicted"/>